<keyword evidence="10 15" id="KW-1133">Transmembrane helix</keyword>
<dbReference type="InterPro" id="IPR002429">
    <property type="entry name" value="CcO_II-like_C"/>
</dbReference>
<evidence type="ECO:0000256" key="15">
    <source>
        <dbReference type="SAM" id="Phobius"/>
    </source>
</evidence>
<evidence type="ECO:0000256" key="7">
    <source>
        <dbReference type="ARBA" id="ARBA00022723"/>
    </source>
</evidence>
<dbReference type="PROSITE" id="PS50857">
    <property type="entry name" value="COX2_CUA"/>
    <property type="match status" value="1"/>
</dbReference>
<keyword evidence="4" id="KW-0813">Transport</keyword>
<dbReference type="SUPFAM" id="SSF46626">
    <property type="entry name" value="Cytochrome c"/>
    <property type="match status" value="1"/>
</dbReference>
<dbReference type="Proteomes" id="UP001060414">
    <property type="component" value="Chromosome"/>
</dbReference>
<feature type="transmembrane region" description="Helical" evidence="15">
    <location>
        <begin position="70"/>
        <end position="88"/>
    </location>
</feature>
<keyword evidence="12" id="KW-0186">Copper</keyword>
<keyword evidence="11 14" id="KW-0408">Iron</keyword>
<keyword evidence="5 14" id="KW-0349">Heme</keyword>
<dbReference type="Pfam" id="PF00034">
    <property type="entry name" value="Cytochrom_C"/>
    <property type="match status" value="1"/>
</dbReference>
<dbReference type="Gene3D" id="2.60.40.420">
    <property type="entry name" value="Cupredoxins - blue copper proteins"/>
    <property type="match status" value="1"/>
</dbReference>
<keyword evidence="8" id="KW-1278">Translocase</keyword>
<dbReference type="InterPro" id="IPR036909">
    <property type="entry name" value="Cyt_c-like_dom_sf"/>
</dbReference>
<protein>
    <recommendedName>
        <fullName evidence="3">cytochrome-c oxidase</fullName>
        <ecNumber evidence="3">7.1.1.9</ecNumber>
    </recommendedName>
</protein>
<feature type="transmembrane region" description="Helical" evidence="15">
    <location>
        <begin position="37"/>
        <end position="58"/>
    </location>
</feature>
<evidence type="ECO:0000256" key="1">
    <source>
        <dbReference type="ARBA" id="ARBA00004141"/>
    </source>
</evidence>
<dbReference type="EMBL" id="CP092109">
    <property type="protein sequence ID" value="UWZ81306.1"/>
    <property type="molecule type" value="Genomic_DNA"/>
</dbReference>
<evidence type="ECO:0000256" key="2">
    <source>
        <dbReference type="ARBA" id="ARBA00007866"/>
    </source>
</evidence>
<evidence type="ECO:0000256" key="9">
    <source>
        <dbReference type="ARBA" id="ARBA00022982"/>
    </source>
</evidence>
<feature type="domain" description="Cytochrome c" evidence="17">
    <location>
        <begin position="224"/>
        <end position="314"/>
    </location>
</feature>
<keyword evidence="6 15" id="KW-0812">Transmembrane</keyword>
<name>A0ABY5ZVT1_9BACT</name>
<dbReference type="InterPro" id="IPR045187">
    <property type="entry name" value="CcO_II"/>
</dbReference>
<gene>
    <name evidence="18" type="ORF">L9S41_07925</name>
</gene>
<keyword evidence="7 14" id="KW-0479">Metal-binding</keyword>
<dbReference type="PROSITE" id="PS51007">
    <property type="entry name" value="CYTC"/>
    <property type="match status" value="1"/>
</dbReference>
<dbReference type="InterPro" id="IPR009056">
    <property type="entry name" value="Cyt_c-like_dom"/>
</dbReference>
<evidence type="ECO:0000259" key="16">
    <source>
        <dbReference type="PROSITE" id="PS50857"/>
    </source>
</evidence>
<dbReference type="RefSeq" id="WP_260749680.1">
    <property type="nucleotide sequence ID" value="NZ_CP092109.1"/>
</dbReference>
<dbReference type="PROSITE" id="PS00078">
    <property type="entry name" value="COX2"/>
    <property type="match status" value="1"/>
</dbReference>
<evidence type="ECO:0000313" key="18">
    <source>
        <dbReference type="EMBL" id="UWZ81306.1"/>
    </source>
</evidence>
<evidence type="ECO:0000256" key="8">
    <source>
        <dbReference type="ARBA" id="ARBA00022967"/>
    </source>
</evidence>
<evidence type="ECO:0000256" key="14">
    <source>
        <dbReference type="PROSITE-ProRule" id="PRU00433"/>
    </source>
</evidence>
<evidence type="ECO:0000256" key="13">
    <source>
        <dbReference type="ARBA" id="ARBA00023136"/>
    </source>
</evidence>
<feature type="domain" description="Cytochrome oxidase subunit II copper A binding" evidence="16">
    <location>
        <begin position="101"/>
        <end position="213"/>
    </location>
</feature>
<evidence type="ECO:0000259" key="17">
    <source>
        <dbReference type="PROSITE" id="PS51007"/>
    </source>
</evidence>
<proteinExistence type="inferred from homology"/>
<organism evidence="18 19">
    <name type="scientific">Geoalkalibacter halelectricus</name>
    <dbReference type="NCBI Taxonomy" id="2847045"/>
    <lineage>
        <taxon>Bacteria</taxon>
        <taxon>Pseudomonadati</taxon>
        <taxon>Thermodesulfobacteriota</taxon>
        <taxon>Desulfuromonadia</taxon>
        <taxon>Desulfuromonadales</taxon>
        <taxon>Geoalkalibacteraceae</taxon>
        <taxon>Geoalkalibacter</taxon>
    </lineage>
</organism>
<evidence type="ECO:0000256" key="10">
    <source>
        <dbReference type="ARBA" id="ARBA00022989"/>
    </source>
</evidence>
<sequence length="314" mass="35103">MLLTVFLLAGCGTERPHSILDPAGPAAELIAGLWWRMLWVYGLVFIATLVLLILALVVRRRETNVLGFRFVFLTGVAIPTVILIIMLVDTLRVMGQLHAHEEDLRIKVVSHHWWFEVQYPGYDVIDANEIHIPTGKTVRFDLISEGVIHSFWVPRLGGKRDMLPDHFTELHLKANQPGVYQGTCTEYCAGTHALMNFRLVAHEPEDFTRWLEFAAQQPHAPEDAYLQRGREAFMRGGCAACHAVKGVSRGILGPNLTLVGARLTLGAGTIENNKGNLAGWIANSQAIKPGNMMPKIYLEPEDLHALVDYLWSLQ</sequence>
<evidence type="ECO:0000256" key="3">
    <source>
        <dbReference type="ARBA" id="ARBA00012949"/>
    </source>
</evidence>
<dbReference type="InterPro" id="IPR036257">
    <property type="entry name" value="Cyt_c_oxidase_su2_TM_sf"/>
</dbReference>
<dbReference type="SUPFAM" id="SSF49503">
    <property type="entry name" value="Cupredoxins"/>
    <property type="match status" value="1"/>
</dbReference>
<dbReference type="PANTHER" id="PTHR22888:SF9">
    <property type="entry name" value="CYTOCHROME C OXIDASE SUBUNIT 2"/>
    <property type="match status" value="1"/>
</dbReference>
<dbReference type="InterPro" id="IPR008972">
    <property type="entry name" value="Cupredoxin"/>
</dbReference>
<evidence type="ECO:0000256" key="4">
    <source>
        <dbReference type="ARBA" id="ARBA00022448"/>
    </source>
</evidence>
<evidence type="ECO:0000256" key="6">
    <source>
        <dbReference type="ARBA" id="ARBA00022692"/>
    </source>
</evidence>
<evidence type="ECO:0000313" key="19">
    <source>
        <dbReference type="Proteomes" id="UP001060414"/>
    </source>
</evidence>
<reference evidence="18" key="1">
    <citation type="journal article" date="2022" name="Environ. Microbiol.">
        <title>Geoalkalibacter halelectricus SAP #1 sp. nov. possessing extracellular electron transfer and mineral#reducing capabilities from a haloalkaline environment.</title>
        <authorList>
            <person name="Yadav S."/>
            <person name="Singh R."/>
            <person name="Sundharam S.S."/>
            <person name="Chaudhary S."/>
            <person name="Krishnamurthi S."/>
            <person name="Patil S.A."/>
        </authorList>
    </citation>
    <scope>NUCLEOTIDE SEQUENCE</scope>
    <source>
        <strain evidence="18">SAP-1</strain>
    </source>
</reference>
<dbReference type="Pfam" id="PF00116">
    <property type="entry name" value="COX2"/>
    <property type="match status" value="1"/>
</dbReference>
<dbReference type="EC" id="7.1.1.9" evidence="3"/>
<keyword evidence="19" id="KW-1185">Reference proteome</keyword>
<comment type="subcellular location">
    <subcellularLocation>
        <location evidence="1">Membrane</location>
        <topology evidence="1">Multi-pass membrane protein</topology>
    </subcellularLocation>
</comment>
<dbReference type="PRINTS" id="PR01166">
    <property type="entry name" value="CYCOXIDASEII"/>
</dbReference>
<dbReference type="InterPro" id="IPR001505">
    <property type="entry name" value="Copper_CuA"/>
</dbReference>
<keyword evidence="13 15" id="KW-0472">Membrane</keyword>
<evidence type="ECO:0000256" key="11">
    <source>
        <dbReference type="ARBA" id="ARBA00023004"/>
    </source>
</evidence>
<evidence type="ECO:0000256" key="5">
    <source>
        <dbReference type="ARBA" id="ARBA00022617"/>
    </source>
</evidence>
<accession>A0ABY5ZVT1</accession>
<dbReference type="SUPFAM" id="SSF81464">
    <property type="entry name" value="Cytochrome c oxidase subunit II-like, transmembrane region"/>
    <property type="match status" value="1"/>
</dbReference>
<evidence type="ECO:0000256" key="12">
    <source>
        <dbReference type="ARBA" id="ARBA00023008"/>
    </source>
</evidence>
<comment type="similarity">
    <text evidence="2">Belongs to the cytochrome c oxidase subunit 2 family.</text>
</comment>
<dbReference type="PANTHER" id="PTHR22888">
    <property type="entry name" value="CYTOCHROME C OXIDASE, SUBUNIT II"/>
    <property type="match status" value="1"/>
</dbReference>
<keyword evidence="9" id="KW-0249">Electron transport</keyword>
<dbReference type="Gene3D" id="1.10.287.90">
    <property type="match status" value="1"/>
</dbReference>